<dbReference type="GO" id="GO:0015562">
    <property type="term" value="F:efflux transmembrane transporter activity"/>
    <property type="evidence" value="ECO:0007669"/>
    <property type="project" value="InterPro"/>
</dbReference>
<dbReference type="NCBIfam" id="TIGR01845">
    <property type="entry name" value="outer_NodT"/>
    <property type="match status" value="1"/>
</dbReference>
<dbReference type="GO" id="GO:0005886">
    <property type="term" value="C:plasma membrane"/>
    <property type="evidence" value="ECO:0007669"/>
    <property type="project" value="UniProtKB-SubCell"/>
</dbReference>
<dbReference type="SUPFAM" id="SSF56954">
    <property type="entry name" value="Outer membrane efflux proteins (OEP)"/>
    <property type="match status" value="1"/>
</dbReference>
<evidence type="ECO:0000256" key="3">
    <source>
        <dbReference type="ARBA" id="ARBA00022452"/>
    </source>
</evidence>
<evidence type="ECO:0000313" key="10">
    <source>
        <dbReference type="EMBL" id="KXW58498.1"/>
    </source>
</evidence>
<keyword evidence="11" id="KW-1185">Reference proteome</keyword>
<keyword evidence="3 9" id="KW-1134">Transmembrane beta strand</keyword>
<keyword evidence="5 9" id="KW-0732">Signal</keyword>
<proteinExistence type="inferred from homology"/>
<evidence type="ECO:0000256" key="1">
    <source>
        <dbReference type="ARBA" id="ARBA00004370"/>
    </source>
</evidence>
<keyword evidence="8 9" id="KW-0449">Lipoprotein</keyword>
<keyword evidence="4 9" id="KW-0812">Transmembrane</keyword>
<protein>
    <submittedName>
        <fullName evidence="10">Putative efflux pump outer membrane protein TtgC</fullName>
    </submittedName>
</protein>
<keyword evidence="6 9" id="KW-0472">Membrane</keyword>
<evidence type="ECO:0000256" key="6">
    <source>
        <dbReference type="ARBA" id="ARBA00023136"/>
    </source>
</evidence>
<dbReference type="Gene3D" id="2.20.200.10">
    <property type="entry name" value="Outer membrane efflux proteins (OEP)"/>
    <property type="match status" value="1"/>
</dbReference>
<feature type="chain" id="PRO_5007358467" evidence="9">
    <location>
        <begin position="19"/>
        <end position="469"/>
    </location>
</feature>
<gene>
    <name evidence="10" type="primary">ttgC_2</name>
    <name evidence="10" type="ORF">FEMY_08970</name>
</gene>
<evidence type="ECO:0000313" key="11">
    <source>
        <dbReference type="Proteomes" id="UP000075653"/>
    </source>
</evidence>
<evidence type="ECO:0000256" key="5">
    <source>
        <dbReference type="ARBA" id="ARBA00022729"/>
    </source>
</evidence>
<dbReference type="Pfam" id="PF02321">
    <property type="entry name" value="OEP"/>
    <property type="match status" value="2"/>
</dbReference>
<dbReference type="InterPro" id="IPR010131">
    <property type="entry name" value="MdtP/NodT-like"/>
</dbReference>
<evidence type="ECO:0000256" key="9">
    <source>
        <dbReference type="RuleBase" id="RU362097"/>
    </source>
</evidence>
<reference evidence="10 11" key="1">
    <citation type="submission" date="2016-01" db="EMBL/GenBank/DDBJ databases">
        <title>Genome sequence of the acidophilic iron oxidising Ferrovum strain Z-31.</title>
        <authorList>
            <person name="Poehlein A."/>
            <person name="Ullrich S.R."/>
            <person name="Schloemann M."/>
            <person name="Muehling M."/>
            <person name="Daniel R."/>
        </authorList>
    </citation>
    <scope>NUCLEOTIDE SEQUENCE [LARGE SCALE GENOMIC DNA]</scope>
    <source>
        <strain evidence="10 11">Z-31</strain>
    </source>
</reference>
<dbReference type="EMBL" id="LRRD01000013">
    <property type="protein sequence ID" value="KXW58498.1"/>
    <property type="molecule type" value="Genomic_DNA"/>
</dbReference>
<feature type="signal peptide" evidence="9">
    <location>
        <begin position="1"/>
        <end position="18"/>
    </location>
</feature>
<accession>A0A149VZ87</accession>
<evidence type="ECO:0000256" key="2">
    <source>
        <dbReference type="ARBA" id="ARBA00007613"/>
    </source>
</evidence>
<comment type="similarity">
    <text evidence="2 9">Belongs to the outer membrane factor (OMF) (TC 1.B.17) family.</text>
</comment>
<evidence type="ECO:0000256" key="7">
    <source>
        <dbReference type="ARBA" id="ARBA00023139"/>
    </source>
</evidence>
<dbReference type="AlphaFoldDB" id="A0A149VZ87"/>
<dbReference type="OrthoDB" id="9770517at2"/>
<dbReference type="Gene3D" id="1.20.1600.10">
    <property type="entry name" value="Outer membrane efflux proteins (OEP)"/>
    <property type="match status" value="1"/>
</dbReference>
<comment type="caution">
    <text evidence="10">The sequence shown here is derived from an EMBL/GenBank/DDBJ whole genome shotgun (WGS) entry which is preliminary data.</text>
</comment>
<dbReference type="RefSeq" id="WP_031596610.1">
    <property type="nucleotide sequence ID" value="NZ_CP149475.1"/>
</dbReference>
<dbReference type="Proteomes" id="UP000075653">
    <property type="component" value="Unassembled WGS sequence"/>
</dbReference>
<name>A0A149VZ87_9PROT</name>
<dbReference type="InterPro" id="IPR003423">
    <property type="entry name" value="OMP_efflux"/>
</dbReference>
<dbReference type="PANTHER" id="PTHR30203">
    <property type="entry name" value="OUTER MEMBRANE CATION EFFLUX PROTEIN"/>
    <property type="match status" value="1"/>
</dbReference>
<dbReference type="PROSITE" id="PS51257">
    <property type="entry name" value="PROKAR_LIPOPROTEIN"/>
    <property type="match status" value="1"/>
</dbReference>
<dbReference type="PATRIC" id="fig|1789004.3.peg.911"/>
<comment type="subcellular location">
    <subcellularLocation>
        <location evidence="9">Cell membrane</location>
        <topology evidence="9">Lipid-anchor</topology>
    </subcellularLocation>
    <subcellularLocation>
        <location evidence="1">Membrane</location>
    </subcellularLocation>
</comment>
<evidence type="ECO:0000256" key="4">
    <source>
        <dbReference type="ARBA" id="ARBA00022692"/>
    </source>
</evidence>
<keyword evidence="7 9" id="KW-0564">Palmitate</keyword>
<sequence>MRRLSFLLAFSLVGCVPAVSPSVPVLGGVSAPSTLTKANAAVQPRENGALPDKWWESFHNPALDRLVEQALAHNPGLDEARNRLLEAQAQVFKSKSLLYPHVNSGGALIHTRISRNGPTEPYSGVTANLATLFPLMVNYDLDLWGRDDALIQASEASEEITRAKYRESALMLSSAVIKTYFALHSAKELVEGQTRIVQLNEERMKLLDTSFQTGIGPKPPVLTSQTQWHEARNELEKLQRQLSSLNYALYELIGKSPEDTLTPTASSLPDQFPLPARVDLNLVSQRPDVQAALWNIKRSEHLEKVARTAFYPNINLVGLMGFNSIGISDLVTPAGGTYAYGPAFDLPIFEGGALEGQLHAMEAARNSAIDAYNHALLVAVREIADGLSTMKHRRERLEEISAAVTARTAETALDQEKFGAGISGKLPYLDALIRLESEQMKKTEESLDWLNSITDTATALGGGFGGWAS</sequence>
<evidence type="ECO:0000256" key="8">
    <source>
        <dbReference type="ARBA" id="ARBA00023288"/>
    </source>
</evidence>
<dbReference type="PANTHER" id="PTHR30203:SF20">
    <property type="entry name" value="MULTIDRUG RESISTANCE OUTER MEMBRANE PROTEIN MDTP-RELATED"/>
    <property type="match status" value="1"/>
</dbReference>
<dbReference type="STRING" id="1789004.FEMY_08970"/>
<organism evidence="10 11">
    <name type="scientific">Ferrovum myxofaciens</name>
    <dbReference type="NCBI Taxonomy" id="416213"/>
    <lineage>
        <taxon>Bacteria</taxon>
        <taxon>Pseudomonadati</taxon>
        <taxon>Pseudomonadota</taxon>
        <taxon>Betaproteobacteria</taxon>
        <taxon>Ferrovales</taxon>
        <taxon>Ferrovaceae</taxon>
        <taxon>Ferrovum</taxon>
    </lineage>
</organism>